<dbReference type="OrthoDB" id="1698671at2"/>
<organism evidence="2 3">
    <name type="scientific">Acetanaerobacterium elongatum</name>
    <dbReference type="NCBI Taxonomy" id="258515"/>
    <lineage>
        <taxon>Bacteria</taxon>
        <taxon>Bacillati</taxon>
        <taxon>Bacillota</taxon>
        <taxon>Clostridia</taxon>
        <taxon>Eubacteriales</taxon>
        <taxon>Oscillospiraceae</taxon>
        <taxon>Acetanaerobacterium</taxon>
    </lineage>
</organism>
<dbReference type="EMBL" id="FNID01000012">
    <property type="protein sequence ID" value="SDN15421.1"/>
    <property type="molecule type" value="Genomic_DNA"/>
</dbReference>
<name>A0A1G9Z3P7_9FIRM</name>
<dbReference type="STRING" id="258515.SAMN05192585_11266"/>
<evidence type="ECO:0000259" key="1">
    <source>
        <dbReference type="Pfam" id="PF24032"/>
    </source>
</evidence>
<dbReference type="Pfam" id="PF24032">
    <property type="entry name" value="YQBQ"/>
    <property type="match status" value="1"/>
</dbReference>
<feature type="domain" description="YqbQ/XkdQ" evidence="1">
    <location>
        <begin position="23"/>
        <end position="313"/>
    </location>
</feature>
<dbReference type="Proteomes" id="UP000199182">
    <property type="component" value="Unassembled WGS sequence"/>
</dbReference>
<dbReference type="RefSeq" id="WP_092639487.1">
    <property type="nucleotide sequence ID" value="NZ_FNID01000012.1"/>
</dbReference>
<gene>
    <name evidence="2" type="ORF">SAMN05192585_11266</name>
</gene>
<keyword evidence="3" id="KW-1185">Reference proteome</keyword>
<dbReference type="AlphaFoldDB" id="A0A1G9Z3P7"/>
<dbReference type="InterPro" id="IPR056937">
    <property type="entry name" value="YqbQ/XkdQ"/>
</dbReference>
<evidence type="ECO:0000313" key="3">
    <source>
        <dbReference type="Proteomes" id="UP000199182"/>
    </source>
</evidence>
<evidence type="ECO:0000313" key="2">
    <source>
        <dbReference type="EMBL" id="SDN15421.1"/>
    </source>
</evidence>
<accession>A0A1G9Z3P7</accession>
<sequence>MELLLENAEVGKVLDLTDIAEKIKFQDQWNNGTAKFCFEYPAQVGDMYPNGSVVRFKYANAGIFFGYLFTTSQDKSTYKCTCYDQLRYMKASDTVMRKKMTLTQFVNLCAANLQLRVGKFDNTELVLDDYLFDGKTYLDMVYDSIKENLLGNGYYYTLYDNFGALDLRDTLDLRLPLVLGDYSLATDFEYSKSIDEDTYNYVKVAQDNKDAGVRNSYCAEDVGNMKRWGKLMFYHKSSGNKNEAQLAELANNILAAKNRETQTLSIEAIGDVRVRGGSGIKVEIAEAGLDLWAVVDNVTHEFTRSIHTMKLNLIIGGPLSVKST</sequence>
<proteinExistence type="predicted"/>
<protein>
    <recommendedName>
        <fullName evidence="1">YqbQ/XkdQ domain-containing protein</fullName>
    </recommendedName>
</protein>
<reference evidence="2 3" key="1">
    <citation type="submission" date="2016-10" db="EMBL/GenBank/DDBJ databases">
        <authorList>
            <person name="de Groot N.N."/>
        </authorList>
    </citation>
    <scope>NUCLEOTIDE SEQUENCE [LARGE SCALE GENOMIC DNA]</scope>
    <source>
        <strain evidence="2 3">CGMCC 1.5012</strain>
    </source>
</reference>